<dbReference type="AlphaFoldDB" id="A0A6G9GV63"/>
<evidence type="ECO:0000313" key="6">
    <source>
        <dbReference type="EMBL" id="QIQ01891.1"/>
    </source>
</evidence>
<dbReference type="InterPro" id="IPR036390">
    <property type="entry name" value="WH_DNA-bd_sf"/>
</dbReference>
<keyword evidence="3" id="KW-0804">Transcription</keyword>
<evidence type="ECO:0000256" key="1">
    <source>
        <dbReference type="ARBA" id="ARBA00023015"/>
    </source>
</evidence>
<organism evidence="6 7">
    <name type="scientific">Streptomyces liangshanensis</name>
    <dbReference type="NCBI Taxonomy" id="2717324"/>
    <lineage>
        <taxon>Bacteria</taxon>
        <taxon>Bacillati</taxon>
        <taxon>Actinomycetota</taxon>
        <taxon>Actinomycetes</taxon>
        <taxon>Kitasatosporales</taxon>
        <taxon>Streptomycetaceae</taxon>
        <taxon>Streptomyces</taxon>
    </lineage>
</organism>
<dbReference type="SUPFAM" id="SSF55781">
    <property type="entry name" value="GAF domain-like"/>
    <property type="match status" value="1"/>
</dbReference>
<dbReference type="SMART" id="SM00346">
    <property type="entry name" value="HTH_ICLR"/>
    <property type="match status" value="1"/>
</dbReference>
<dbReference type="InterPro" id="IPR036388">
    <property type="entry name" value="WH-like_DNA-bd_sf"/>
</dbReference>
<dbReference type="PROSITE" id="PS51078">
    <property type="entry name" value="ICLR_ED"/>
    <property type="match status" value="1"/>
</dbReference>
<evidence type="ECO:0000256" key="2">
    <source>
        <dbReference type="ARBA" id="ARBA00023125"/>
    </source>
</evidence>
<name>A0A6G9GV63_9ACTN</name>
<dbReference type="KEGG" id="slia:HA039_05935"/>
<dbReference type="InterPro" id="IPR014757">
    <property type="entry name" value="Tscrpt_reg_IclR_C"/>
</dbReference>
<dbReference type="EMBL" id="CP050177">
    <property type="protein sequence ID" value="QIQ01891.1"/>
    <property type="molecule type" value="Genomic_DNA"/>
</dbReference>
<proteinExistence type="predicted"/>
<dbReference type="InterPro" id="IPR029016">
    <property type="entry name" value="GAF-like_dom_sf"/>
</dbReference>
<dbReference type="Proteomes" id="UP000501179">
    <property type="component" value="Chromosome"/>
</dbReference>
<dbReference type="Pfam" id="PF01614">
    <property type="entry name" value="IclR_C"/>
    <property type="match status" value="1"/>
</dbReference>
<keyword evidence="2" id="KW-0238">DNA-binding</keyword>
<keyword evidence="7" id="KW-1185">Reference proteome</keyword>
<feature type="domain" description="IclR-ED" evidence="5">
    <location>
        <begin position="71"/>
        <end position="255"/>
    </location>
</feature>
<keyword evidence="1" id="KW-0805">Transcription regulation</keyword>
<dbReference type="InterPro" id="IPR050707">
    <property type="entry name" value="HTH_MetabolicPath_Reg"/>
</dbReference>
<evidence type="ECO:0000256" key="3">
    <source>
        <dbReference type="ARBA" id="ARBA00023163"/>
    </source>
</evidence>
<dbReference type="PROSITE" id="PS51077">
    <property type="entry name" value="HTH_ICLR"/>
    <property type="match status" value="1"/>
</dbReference>
<gene>
    <name evidence="6" type="ORF">HA039_05935</name>
</gene>
<dbReference type="GO" id="GO:0003677">
    <property type="term" value="F:DNA binding"/>
    <property type="evidence" value="ECO:0007669"/>
    <property type="project" value="UniProtKB-KW"/>
</dbReference>
<evidence type="ECO:0000259" key="5">
    <source>
        <dbReference type="PROSITE" id="PS51078"/>
    </source>
</evidence>
<dbReference type="Pfam" id="PF09339">
    <property type="entry name" value="HTH_IclR"/>
    <property type="match status" value="1"/>
</dbReference>
<accession>A0A6G9GV63</accession>
<dbReference type="Gene3D" id="1.10.10.10">
    <property type="entry name" value="Winged helix-like DNA-binding domain superfamily/Winged helix DNA-binding domain"/>
    <property type="match status" value="1"/>
</dbReference>
<evidence type="ECO:0000259" key="4">
    <source>
        <dbReference type="PROSITE" id="PS51077"/>
    </source>
</evidence>
<protein>
    <submittedName>
        <fullName evidence="6">Helix-turn-helix domain-containing protein</fullName>
    </submittedName>
</protein>
<dbReference type="InterPro" id="IPR005471">
    <property type="entry name" value="Tscrpt_reg_IclR_N"/>
</dbReference>
<feature type="domain" description="HTH iclR-type" evidence="4">
    <location>
        <begin position="10"/>
        <end position="70"/>
    </location>
</feature>
<dbReference type="PANTHER" id="PTHR30136:SF34">
    <property type="entry name" value="TRANSCRIPTIONAL REGULATOR"/>
    <property type="match status" value="1"/>
</dbReference>
<evidence type="ECO:0000313" key="7">
    <source>
        <dbReference type="Proteomes" id="UP000501179"/>
    </source>
</evidence>
<dbReference type="Gene3D" id="3.30.450.40">
    <property type="match status" value="1"/>
</dbReference>
<dbReference type="GO" id="GO:0003700">
    <property type="term" value="F:DNA-binding transcription factor activity"/>
    <property type="evidence" value="ECO:0007669"/>
    <property type="project" value="TreeGrafter"/>
</dbReference>
<reference evidence="6 7" key="1">
    <citation type="submission" date="2020-03" db="EMBL/GenBank/DDBJ databases">
        <title>A novel species.</title>
        <authorList>
            <person name="Gao J."/>
        </authorList>
    </citation>
    <scope>NUCLEOTIDE SEQUENCE [LARGE SCALE GENOMIC DNA]</scope>
    <source>
        <strain evidence="6 7">QMT-12</strain>
    </source>
</reference>
<dbReference type="GO" id="GO:0045892">
    <property type="term" value="P:negative regulation of DNA-templated transcription"/>
    <property type="evidence" value="ECO:0007669"/>
    <property type="project" value="TreeGrafter"/>
</dbReference>
<sequence length="257" mass="27558">MPEPERRDHLQTLERGLMTLLAFADREPWLTLGDLSAATGLTKPTVRRVMMTLESMGFARSDNNRYALTPRVLRLGYAYLSSIDLPRLAQPVMESLTDRLQFSASLGALDGTDVVYVNRVQPHQATVVNLAIGTRMPAHATSMGHVLLAGLSPDALAHYLADAHLAPMTHQTVTSAEELTDRLDAVRAQGWAAVDQHVEVGRRAAAAPVTDASGRVVAALALSSGTSGESFETFAGRVVPEVLSSAAEISRLLGADH</sequence>
<dbReference type="RefSeq" id="WP_167024804.1">
    <property type="nucleotide sequence ID" value="NZ_CP050177.1"/>
</dbReference>
<dbReference type="SUPFAM" id="SSF46785">
    <property type="entry name" value="Winged helix' DNA-binding domain"/>
    <property type="match status" value="1"/>
</dbReference>
<dbReference type="PANTHER" id="PTHR30136">
    <property type="entry name" value="HELIX-TURN-HELIX TRANSCRIPTIONAL REGULATOR, ICLR FAMILY"/>
    <property type="match status" value="1"/>
</dbReference>